<dbReference type="PANTHER" id="PTHR33862">
    <property type="entry name" value="OROFACIAL CLEFT 1 CANDIDATE GENE 1 PROTEIN"/>
    <property type="match status" value="1"/>
</dbReference>
<feature type="transmembrane region" description="Helical" evidence="3">
    <location>
        <begin position="581"/>
        <end position="600"/>
    </location>
</feature>
<proteinExistence type="predicted"/>
<organism evidence="4 5">
    <name type="scientific">Achlya hypogyna</name>
    <name type="common">Oomycete</name>
    <name type="synonym">Protoachlya hypogyna</name>
    <dbReference type="NCBI Taxonomy" id="1202772"/>
    <lineage>
        <taxon>Eukaryota</taxon>
        <taxon>Sar</taxon>
        <taxon>Stramenopiles</taxon>
        <taxon>Oomycota</taxon>
        <taxon>Saprolegniomycetes</taxon>
        <taxon>Saprolegniales</taxon>
        <taxon>Achlyaceae</taxon>
        <taxon>Achlya</taxon>
    </lineage>
</organism>
<keyword evidence="5" id="KW-1185">Reference proteome</keyword>
<keyword evidence="3" id="KW-0812">Transmembrane</keyword>
<feature type="transmembrane region" description="Helical" evidence="3">
    <location>
        <begin position="742"/>
        <end position="767"/>
    </location>
</feature>
<dbReference type="AlphaFoldDB" id="A0A1V9ZG52"/>
<protein>
    <recommendedName>
        <fullName evidence="6">Transmembrane protein</fullName>
    </recommendedName>
</protein>
<feature type="transmembrane region" description="Helical" evidence="3">
    <location>
        <begin position="638"/>
        <end position="663"/>
    </location>
</feature>
<evidence type="ECO:0000256" key="2">
    <source>
        <dbReference type="SAM" id="MobiDB-lite"/>
    </source>
</evidence>
<sequence>MATTTDDATPDDLEDFLSAQEVPSPDLGGDRGAIAELVSSSAVIPSYVDRFDTVVPAAEVVVGSIAPEALAAQEAELEAARVRLALAEAQTFVERESLLARKEQQTRARLDAQAHAHKRELARREQQSLHVMQLQAKKLAHVFHQAEGHMKNVLGQQQAHVRDTYGDARANVPIQTRRYRTEWARIPQPLELRVHMLRAPKDKLPQGHYVLLATLYDRLGGVPISWGVAGDRGVGVDYPGITKPIFHRGQFFNTELRVEQSVFVVCPCELELRPANVVILELYLLSGASAMHDTVVGWAALPVCTADFTILEGHFKVPLLRGDIDHTITKYHDIERLYTMDLGAWLCNLYVTAKHLPRERLDRNGVLQREYDVEVDFMNQLLKLESGDRELLANNEYVTTVAAPTRPPPKAASFADQVSWGHAAASIHSARQRNVKKGSAKVLPDTTDGASPETPVDTKPRKTRHRSWRHWFRRKSARPKPLVLRTNGASEATIELLPAASPRDSTYTLGEEEAGAEALEPNAPSQIPPNDMHVWEGFTFTTNKHLDETVAMHQRFAVYRKLRYLKQELFADLGLSQWSSLHFWIMLAVLLVALWFRVYVHYLGQWIYLRGANVPVFTFAPALTTCVLKYIWSTVPSSVEVVSICVGVLFNMLMFTGLMLLAYVCQRVLGDFPELASRFIACFGLGTVLDPVLIFLVDLLEHNYACASLPECADPTAAACTCSEGDAFKLYARYVISEGTGIVGAVLTLLLYGILMSLAAVLFYTYLLHLHMNGRMLDVYRRVHAREGTFFVPHDFEVSAPEVRRLCDRAGRWKSITGASRKTAVCEYELRDPLDPAFVEKTVHIAIFTLELDGTRQLYRHFIQNPDGEILEVFGTLSDTFGAQYKALEGVLFQTQPDVEAPSMFDVA</sequence>
<keyword evidence="3" id="KW-1133">Transmembrane helix</keyword>
<reference evidence="4 5" key="1">
    <citation type="journal article" date="2014" name="Genome Biol. Evol.">
        <title>The secreted proteins of Achlya hypogyna and Thraustotheca clavata identify the ancestral oomycete secretome and reveal gene acquisitions by horizontal gene transfer.</title>
        <authorList>
            <person name="Misner I."/>
            <person name="Blouin N."/>
            <person name="Leonard G."/>
            <person name="Richards T.A."/>
            <person name="Lane C.E."/>
        </authorList>
    </citation>
    <scope>NUCLEOTIDE SEQUENCE [LARGE SCALE GENOMIC DNA]</scope>
    <source>
        <strain evidence="4 5">ATCC 48635</strain>
    </source>
</reference>
<dbReference type="Proteomes" id="UP000243579">
    <property type="component" value="Unassembled WGS sequence"/>
</dbReference>
<dbReference type="PANTHER" id="PTHR33862:SF3">
    <property type="entry name" value="OROFACIAL CLEFT 1 CANDIDATE GENE 1 PROTEIN"/>
    <property type="match status" value="1"/>
</dbReference>
<gene>
    <name evidence="4" type="ORF">ACHHYP_12840</name>
</gene>
<feature type="transmembrane region" description="Helical" evidence="3">
    <location>
        <begin position="675"/>
        <end position="697"/>
    </location>
</feature>
<evidence type="ECO:0008006" key="6">
    <source>
        <dbReference type="Google" id="ProtNLM"/>
    </source>
</evidence>
<keyword evidence="3" id="KW-0472">Membrane</keyword>
<evidence type="ECO:0000256" key="3">
    <source>
        <dbReference type="SAM" id="Phobius"/>
    </source>
</evidence>
<evidence type="ECO:0000313" key="5">
    <source>
        <dbReference type="Proteomes" id="UP000243579"/>
    </source>
</evidence>
<dbReference type="EMBL" id="JNBR01000124">
    <property type="protein sequence ID" value="OQR96964.1"/>
    <property type="molecule type" value="Genomic_DNA"/>
</dbReference>
<keyword evidence="1" id="KW-0175">Coiled coil</keyword>
<name>A0A1V9ZG52_ACHHY</name>
<feature type="region of interest" description="Disordered" evidence="2">
    <location>
        <begin position="430"/>
        <end position="468"/>
    </location>
</feature>
<accession>A0A1V9ZG52</accession>
<dbReference type="InterPro" id="IPR031390">
    <property type="entry name" value="OFCC1"/>
</dbReference>
<feature type="compositionally biased region" description="Basic residues" evidence="2">
    <location>
        <begin position="430"/>
        <end position="439"/>
    </location>
</feature>
<feature type="coiled-coil region" evidence="1">
    <location>
        <begin position="70"/>
        <end position="127"/>
    </location>
</feature>
<evidence type="ECO:0000313" key="4">
    <source>
        <dbReference type="EMBL" id="OQR96964.1"/>
    </source>
</evidence>
<comment type="caution">
    <text evidence="4">The sequence shown here is derived from an EMBL/GenBank/DDBJ whole genome shotgun (WGS) entry which is preliminary data.</text>
</comment>
<feature type="transmembrane region" description="Helical" evidence="3">
    <location>
        <begin position="612"/>
        <end position="632"/>
    </location>
</feature>
<evidence type="ECO:0000256" key="1">
    <source>
        <dbReference type="SAM" id="Coils"/>
    </source>
</evidence>
<feature type="region of interest" description="Disordered" evidence="2">
    <location>
        <begin position="505"/>
        <end position="526"/>
    </location>
</feature>
<dbReference type="OrthoDB" id="347244at2759"/>